<organism evidence="2 3">
    <name type="scientific">Plasmodium ovale wallikeri</name>
    <dbReference type="NCBI Taxonomy" id="864142"/>
    <lineage>
        <taxon>Eukaryota</taxon>
        <taxon>Sar</taxon>
        <taxon>Alveolata</taxon>
        <taxon>Apicomplexa</taxon>
        <taxon>Aconoidasida</taxon>
        <taxon>Haemosporida</taxon>
        <taxon>Plasmodiidae</taxon>
        <taxon>Plasmodium</taxon>
        <taxon>Plasmodium (Plasmodium)</taxon>
    </lineage>
</organism>
<accession>A0A1A8YR00</accession>
<evidence type="ECO:0000256" key="1">
    <source>
        <dbReference type="SAM" id="MobiDB-lite"/>
    </source>
</evidence>
<evidence type="ECO:0000313" key="2">
    <source>
        <dbReference type="EMBL" id="SBT34055.1"/>
    </source>
</evidence>
<name>A0A1A8YR00_PLAOA</name>
<protein>
    <submittedName>
        <fullName evidence="2">Uncharacterized protein</fullName>
    </submittedName>
</protein>
<gene>
    <name evidence="2" type="ORF">POVWA1_020260</name>
</gene>
<feature type="region of interest" description="Disordered" evidence="1">
    <location>
        <begin position="892"/>
        <end position="913"/>
    </location>
</feature>
<dbReference type="EMBL" id="FLRD01000065">
    <property type="protein sequence ID" value="SBT34055.1"/>
    <property type="molecule type" value="Genomic_DNA"/>
</dbReference>
<dbReference type="AlphaFoldDB" id="A0A1A8YR00"/>
<dbReference type="Proteomes" id="UP000078555">
    <property type="component" value="Unassembled WGS sequence"/>
</dbReference>
<sequence length="1142" mass="136316">MNDRKRSINVVAGDNTSHCEKYGEVGKGENIKKLSNLLDNYTGHNAPDDVSDFLASSYKNFLIDRIYEELKFATKRDINYLIGICLDIIQNNHKVLKYQNIYFICLNTLFLLLNRVDGINQYMEYLSCKIFLDLVYTTDWRNDNHIEVFGKLNYISLFILSNVFKKYSTNVISDEFVTISRVNKMVKYAFFDPLHNEKDHTDFEKRKITEYIHSDYTGNISIESLNVEKCFHFMASFKKDSSQSLNTLSSTNREERKNLITLHDDKENRPFYKKIKIVNYKESYARKKEKIASCITCFDTTVSRDDLIFKIYSTVIQLAIKQDVTIYIIYECVNIILNLCELNNMELALIDFLILHKFYIKNDKKILERFIVFVIQLITKCKSKYRKGFFFKLMRNLNTFLHLLHVDNSDIRMFTKECLLSLHFFKQSNNENMLQQNDTTSNDKINKRVNVEKEMVRIMNITLFHMNYIYDVSRDICVDRKLRSSEYDMLFKNAIGQNPLLKNYIYDQIETKKGKLFFKNKNIFDKKIVIRNHIIEMENMVKMIDCLFIFISDKFWSIYFILFFMYGLDTINKIHVHLPSEYSEEFFFLIKNMFIQAIYVFENMEKVTLDEEEVHKIMECLHSGTEESYEERSKIQCLWHRIIQKMIERIKRSSRLRDVKGLFVLLEDLYFTVINFLMPKDKKWVFFNPSNFHLFEKLMLRISHFYYQRKKTENITQFFFFESFFRRIKKKIKWKLDLKKKDREDVFQSVLLNYGKSVKHLYVRTKKFISLEEAAYFTFCLDFLKTLVLYDNSHSYASNERKYKKSIIIMCRALILIYKFFLPARSVGNCFSQSITVLYHLYVSIYKTGKGKKLMQEIIYIILACSKKSLSSMKKDHVIFYHNDVEHVKKRGELTENTHDQNSQRRSNAEKEKTENQIIITNKFEKPFKEYYLNNSSHTFATCLDVLTNIIKLSILRCKICRSDVTIKKSKIKMRKKKQHKCLRRNGGSVPFSYIYLSNLCKCLINKTNEDFFYSTRKYVLNFIKHFITLNTILVLKHKFKNNLNLEKILSFCFYNIFTDYDVGVFSIIYSIAFSLKNYISLCGTKIKKANHYLEICDDLIFQIVHEYETYDFPETSLWEEYISKTVSFDSLKYANVDCPGE</sequence>
<reference evidence="3" key="1">
    <citation type="submission" date="2016-05" db="EMBL/GenBank/DDBJ databases">
        <authorList>
            <person name="Naeem Raeece"/>
        </authorList>
    </citation>
    <scope>NUCLEOTIDE SEQUENCE [LARGE SCALE GENOMIC DNA]</scope>
</reference>
<proteinExistence type="predicted"/>
<keyword evidence="3" id="KW-1185">Reference proteome</keyword>
<evidence type="ECO:0000313" key="3">
    <source>
        <dbReference type="Proteomes" id="UP000078555"/>
    </source>
</evidence>